<comment type="similarity">
    <text evidence="1 4">Belongs to the universal ribosomal protein uS7 family.</text>
</comment>
<dbReference type="Gene3D" id="1.10.455.10">
    <property type="entry name" value="Ribosomal protein S7 domain"/>
    <property type="match status" value="1"/>
</dbReference>
<reference evidence="6 7" key="1">
    <citation type="submission" date="2020-08" db="EMBL/GenBank/DDBJ databases">
        <title>Aphidius gifuensis genome sequencing and assembly.</title>
        <authorList>
            <person name="Du Z."/>
        </authorList>
    </citation>
    <scope>NUCLEOTIDE SEQUENCE [LARGE SCALE GENOMIC DNA]</scope>
    <source>
        <strain evidence="6">YNYX2018</strain>
        <tissue evidence="6">Adults</tissue>
    </source>
</reference>
<evidence type="ECO:0000313" key="6">
    <source>
        <dbReference type="EMBL" id="KAF7993105.1"/>
    </source>
</evidence>
<dbReference type="EMBL" id="JACMRX010000003">
    <property type="protein sequence ID" value="KAF7993105.1"/>
    <property type="molecule type" value="Genomic_DNA"/>
</dbReference>
<protein>
    <recommendedName>
        <fullName evidence="5">Small ribosomal subunit protein uS7 domain-containing protein</fullName>
    </recommendedName>
</protein>
<dbReference type="InterPro" id="IPR020606">
    <property type="entry name" value="Ribosomal_uS7_CS"/>
</dbReference>
<dbReference type="InterPro" id="IPR000235">
    <property type="entry name" value="Ribosomal_uS7"/>
</dbReference>
<dbReference type="CDD" id="cd14870">
    <property type="entry name" value="uS7_Mitochondria_Mammalian"/>
    <property type="match status" value="1"/>
</dbReference>
<accession>A0A834XTC2</accession>
<dbReference type="GO" id="GO:0005840">
    <property type="term" value="C:ribosome"/>
    <property type="evidence" value="ECO:0007669"/>
    <property type="project" value="UniProtKB-KW"/>
</dbReference>
<gene>
    <name evidence="6" type="ORF">HCN44_005886</name>
</gene>
<dbReference type="AlphaFoldDB" id="A0A834XTC2"/>
<feature type="domain" description="Small ribosomal subunit protein uS7" evidence="5">
    <location>
        <begin position="70"/>
        <end position="220"/>
    </location>
</feature>
<keyword evidence="7" id="KW-1185">Reference proteome</keyword>
<dbReference type="Proteomes" id="UP000639338">
    <property type="component" value="Unassembled WGS sequence"/>
</dbReference>
<evidence type="ECO:0000256" key="2">
    <source>
        <dbReference type="ARBA" id="ARBA00022980"/>
    </source>
</evidence>
<dbReference type="GO" id="GO:1990904">
    <property type="term" value="C:ribonucleoprotein complex"/>
    <property type="evidence" value="ECO:0007669"/>
    <property type="project" value="UniProtKB-KW"/>
</dbReference>
<dbReference type="PROSITE" id="PS00052">
    <property type="entry name" value="RIBOSOMAL_S7"/>
    <property type="match status" value="1"/>
</dbReference>
<evidence type="ECO:0000256" key="1">
    <source>
        <dbReference type="ARBA" id="ARBA00007151"/>
    </source>
</evidence>
<name>A0A834XTC2_APHGI</name>
<dbReference type="InterPro" id="IPR036823">
    <property type="entry name" value="Ribosomal_uS7_dom_sf"/>
</dbReference>
<evidence type="ECO:0000259" key="5">
    <source>
        <dbReference type="Pfam" id="PF00177"/>
    </source>
</evidence>
<dbReference type="GO" id="GO:0003723">
    <property type="term" value="F:RNA binding"/>
    <property type="evidence" value="ECO:0007669"/>
    <property type="project" value="InterPro"/>
</dbReference>
<evidence type="ECO:0000313" key="7">
    <source>
        <dbReference type="Proteomes" id="UP000639338"/>
    </source>
</evidence>
<dbReference type="OrthoDB" id="9972728at2759"/>
<keyword evidence="2 4" id="KW-0689">Ribosomal protein</keyword>
<keyword evidence="3 4" id="KW-0687">Ribonucleoprotein</keyword>
<dbReference type="PANTHER" id="PTHR11205">
    <property type="entry name" value="RIBOSOMAL PROTEIN S7"/>
    <property type="match status" value="1"/>
</dbReference>
<evidence type="ECO:0000256" key="3">
    <source>
        <dbReference type="ARBA" id="ARBA00023274"/>
    </source>
</evidence>
<dbReference type="Pfam" id="PF00177">
    <property type="entry name" value="Ribosomal_S7"/>
    <property type="match status" value="1"/>
</dbReference>
<comment type="caution">
    <text evidence="6">The sequence shown here is derived from an EMBL/GenBank/DDBJ whole genome shotgun (WGS) entry which is preliminary data.</text>
</comment>
<organism evidence="6 7">
    <name type="scientific">Aphidius gifuensis</name>
    <name type="common">Parasitoid wasp</name>
    <dbReference type="NCBI Taxonomy" id="684658"/>
    <lineage>
        <taxon>Eukaryota</taxon>
        <taxon>Metazoa</taxon>
        <taxon>Ecdysozoa</taxon>
        <taxon>Arthropoda</taxon>
        <taxon>Hexapoda</taxon>
        <taxon>Insecta</taxon>
        <taxon>Pterygota</taxon>
        <taxon>Neoptera</taxon>
        <taxon>Endopterygota</taxon>
        <taxon>Hymenoptera</taxon>
        <taxon>Apocrita</taxon>
        <taxon>Ichneumonoidea</taxon>
        <taxon>Braconidae</taxon>
        <taxon>Aphidiinae</taxon>
        <taxon>Aphidius</taxon>
    </lineage>
</organism>
<evidence type="ECO:0000256" key="4">
    <source>
        <dbReference type="RuleBase" id="RU003619"/>
    </source>
</evidence>
<proteinExistence type="inferred from homology"/>
<dbReference type="GO" id="GO:0003735">
    <property type="term" value="F:structural constituent of ribosome"/>
    <property type="evidence" value="ECO:0007669"/>
    <property type="project" value="InterPro"/>
</dbReference>
<dbReference type="InterPro" id="IPR023798">
    <property type="entry name" value="Ribosomal_uS7_dom"/>
</dbReference>
<dbReference type="GO" id="GO:0006412">
    <property type="term" value="P:translation"/>
    <property type="evidence" value="ECO:0007669"/>
    <property type="project" value="InterPro"/>
</dbReference>
<sequence>MATLGSQIGKLQFLSKYICSQSGSRLYSVFPPTYIKPIFRKDEQAILEQTGEAEKIAHVPIKPAMGAETSSEFYDPIVAKFTNYVLRKGKKRLARSLVSDTFENIKRIQLKRYHKASPEHRDQIILDPAKILHKAVVNCTPVMQLEKMRRAGTAYPVPVPVLENRQRFLAMNWLIQAGQNKEGEVPFSTKLANELIDASNNHGSVVKKKQDLHKQCEANRSYAHYRWS</sequence>
<dbReference type="SUPFAM" id="SSF47973">
    <property type="entry name" value="Ribosomal protein S7"/>
    <property type="match status" value="1"/>
</dbReference>